<evidence type="ECO:0000313" key="1">
    <source>
        <dbReference type="EMBL" id="MFC0318079.1"/>
    </source>
</evidence>
<dbReference type="EMBL" id="JBHLWO010000001">
    <property type="protein sequence ID" value="MFC0318079.1"/>
    <property type="molecule type" value="Genomic_DNA"/>
</dbReference>
<keyword evidence="2" id="KW-1185">Reference proteome</keyword>
<organism evidence="1 2">
    <name type="scientific">Olivibacter oleidegradans</name>
    <dbReference type="NCBI Taxonomy" id="760123"/>
    <lineage>
        <taxon>Bacteria</taxon>
        <taxon>Pseudomonadati</taxon>
        <taxon>Bacteroidota</taxon>
        <taxon>Sphingobacteriia</taxon>
        <taxon>Sphingobacteriales</taxon>
        <taxon>Sphingobacteriaceae</taxon>
        <taxon>Olivibacter</taxon>
    </lineage>
</organism>
<reference evidence="1 2" key="1">
    <citation type="submission" date="2024-09" db="EMBL/GenBank/DDBJ databases">
        <authorList>
            <person name="Sun Q."/>
            <person name="Mori K."/>
        </authorList>
    </citation>
    <scope>NUCLEOTIDE SEQUENCE [LARGE SCALE GENOMIC DNA]</scope>
    <source>
        <strain evidence="1 2">CCM 7765</strain>
    </source>
</reference>
<evidence type="ECO:0000313" key="2">
    <source>
        <dbReference type="Proteomes" id="UP001589774"/>
    </source>
</evidence>
<dbReference type="Proteomes" id="UP001589774">
    <property type="component" value="Unassembled WGS sequence"/>
</dbReference>
<name>A0ABV6HGS3_9SPHI</name>
<sequence length="54" mass="6195">MLTLFYIYMRYRGEVTIVLREVKAEEVNNLVNALNLLSDNGEVFYKKAAPASIN</sequence>
<dbReference type="RefSeq" id="WP_165446973.1">
    <property type="nucleotide sequence ID" value="NZ_JBHLWO010000001.1"/>
</dbReference>
<gene>
    <name evidence="1" type="ORF">ACFFI0_07150</name>
</gene>
<proteinExistence type="predicted"/>
<protein>
    <submittedName>
        <fullName evidence="1">Uncharacterized protein</fullName>
    </submittedName>
</protein>
<accession>A0ABV6HGS3</accession>
<comment type="caution">
    <text evidence="1">The sequence shown here is derived from an EMBL/GenBank/DDBJ whole genome shotgun (WGS) entry which is preliminary data.</text>
</comment>